<dbReference type="AlphaFoldDB" id="A0A5Q3Q8J4"/>
<accession>A0A5Q3Q8J4</accession>
<protein>
    <recommendedName>
        <fullName evidence="3">Biotin carboxylase</fullName>
    </recommendedName>
</protein>
<sequence length="153" mass="17554">MPKHVFVLGPDDRNLQTLRDSPALEDCQLHRLLDSEDLVHVDRIDFDGLLATADRRLREFDGPVDAVIGYWDFPVCTLVPLLCEARGLHSADLRALLKCEHKYWSRLEQRKVIADLPDFAVLDLDQDAKPPEDVTYPMWLNEVYQGSWTGPLD</sequence>
<dbReference type="EMBL" id="CP045929">
    <property type="protein sequence ID" value="QGK70693.1"/>
    <property type="molecule type" value="Genomic_DNA"/>
</dbReference>
<proteinExistence type="predicted"/>
<evidence type="ECO:0000313" key="1">
    <source>
        <dbReference type="EMBL" id="QGK70693.1"/>
    </source>
</evidence>
<evidence type="ECO:0000313" key="2">
    <source>
        <dbReference type="Proteomes" id="UP000371041"/>
    </source>
</evidence>
<gene>
    <name evidence="1" type="ORF">GIY23_15270</name>
</gene>
<dbReference type="RefSeq" id="WP_154077275.1">
    <property type="nucleotide sequence ID" value="NZ_CP045929.1"/>
</dbReference>
<reference evidence="2" key="1">
    <citation type="submission" date="2019-11" db="EMBL/GenBank/DDBJ databases">
        <title>The complete genome sequence of Saccharopolyspora sp. E2A.</title>
        <authorList>
            <person name="Zhang G."/>
        </authorList>
    </citation>
    <scope>NUCLEOTIDE SEQUENCE [LARGE SCALE GENOMIC DNA]</scope>
    <source>
        <strain evidence="2">E2A</strain>
    </source>
</reference>
<dbReference type="KEGG" id="sace:GIY23_15270"/>
<evidence type="ECO:0008006" key="3">
    <source>
        <dbReference type="Google" id="ProtNLM"/>
    </source>
</evidence>
<organism evidence="1 2">
    <name type="scientific">Allosaccharopolyspora coralli</name>
    <dbReference type="NCBI Taxonomy" id="2665642"/>
    <lineage>
        <taxon>Bacteria</taxon>
        <taxon>Bacillati</taxon>
        <taxon>Actinomycetota</taxon>
        <taxon>Actinomycetes</taxon>
        <taxon>Pseudonocardiales</taxon>
        <taxon>Pseudonocardiaceae</taxon>
        <taxon>Allosaccharopolyspora</taxon>
    </lineage>
</organism>
<dbReference type="Proteomes" id="UP000371041">
    <property type="component" value="Chromosome"/>
</dbReference>
<keyword evidence="2" id="KW-1185">Reference proteome</keyword>
<name>A0A5Q3Q8J4_9PSEU</name>